<protein>
    <submittedName>
        <fullName evidence="3">Uncharacterized protein</fullName>
    </submittedName>
</protein>
<sequence>MSGAFLAPNLGNVLEGALWGLCGSTAINLFLAVASRFSNIENPNSILCTRNCDASVFPNSTDAATSISGKSNHTDLYLSPQGALWGLCGSTAINLFLAVASRFSNIENPNSILCTRNCDASVFPNSTDAATSISGNDLAKFNMSYLWISTVAVFSCIAIGLIVSCATGSPQTDHRQIIGSPQTIHRQITGRSQADHRQPTGRSQADHRQITGRSQTYHRQITGRSQADHRQITDRSQTDHRQITGRSQADHRQITGRSQADHRQITGRSQTDHRQITGRSQADHRQITGRSQTDHRQITGRSQADHRQITDSPQSYKSSQIGTEVDYDEYEGEDFERATSAVSH</sequence>
<comment type="caution">
    <text evidence="3">The sequence shown here is derived from an EMBL/GenBank/DDBJ whole genome shotgun (WGS) entry which is preliminary data.</text>
</comment>
<reference evidence="3 4" key="1">
    <citation type="submission" date="2019-01" db="EMBL/GenBank/DDBJ databases">
        <title>A draft genome assembly of the solar-powered sea slug Elysia chlorotica.</title>
        <authorList>
            <person name="Cai H."/>
            <person name="Li Q."/>
            <person name="Fang X."/>
            <person name="Li J."/>
            <person name="Curtis N.E."/>
            <person name="Altenburger A."/>
            <person name="Shibata T."/>
            <person name="Feng M."/>
            <person name="Maeda T."/>
            <person name="Schwartz J.A."/>
            <person name="Shigenobu S."/>
            <person name="Lundholm N."/>
            <person name="Nishiyama T."/>
            <person name="Yang H."/>
            <person name="Hasebe M."/>
            <person name="Li S."/>
            <person name="Pierce S.K."/>
            <person name="Wang J."/>
        </authorList>
    </citation>
    <scope>NUCLEOTIDE SEQUENCE [LARGE SCALE GENOMIC DNA]</scope>
    <source>
        <strain evidence="3">EC2010</strain>
        <tissue evidence="3">Whole organism of an adult</tissue>
    </source>
</reference>
<dbReference type="Proteomes" id="UP000271974">
    <property type="component" value="Unassembled WGS sequence"/>
</dbReference>
<keyword evidence="2" id="KW-0812">Transmembrane</keyword>
<keyword evidence="2" id="KW-0472">Membrane</keyword>
<feature type="compositionally biased region" description="Polar residues" evidence="1">
    <location>
        <begin position="211"/>
        <end position="225"/>
    </location>
</feature>
<feature type="compositionally biased region" description="Polar residues" evidence="1">
    <location>
        <begin position="310"/>
        <end position="322"/>
    </location>
</feature>
<evidence type="ECO:0000313" key="3">
    <source>
        <dbReference type="EMBL" id="RUS84522.1"/>
    </source>
</evidence>
<feature type="transmembrane region" description="Helical" evidence="2">
    <location>
        <begin position="16"/>
        <end position="34"/>
    </location>
</feature>
<accession>A0A433TSG0</accession>
<keyword evidence="2" id="KW-1133">Transmembrane helix</keyword>
<organism evidence="3 4">
    <name type="scientific">Elysia chlorotica</name>
    <name type="common">Eastern emerald elysia</name>
    <name type="synonym">Sea slug</name>
    <dbReference type="NCBI Taxonomy" id="188477"/>
    <lineage>
        <taxon>Eukaryota</taxon>
        <taxon>Metazoa</taxon>
        <taxon>Spiralia</taxon>
        <taxon>Lophotrochozoa</taxon>
        <taxon>Mollusca</taxon>
        <taxon>Gastropoda</taxon>
        <taxon>Heterobranchia</taxon>
        <taxon>Euthyneura</taxon>
        <taxon>Panpulmonata</taxon>
        <taxon>Sacoglossa</taxon>
        <taxon>Placobranchoidea</taxon>
        <taxon>Plakobranchidae</taxon>
        <taxon>Elysia</taxon>
    </lineage>
</organism>
<evidence type="ECO:0000313" key="4">
    <source>
        <dbReference type="Proteomes" id="UP000271974"/>
    </source>
</evidence>
<evidence type="ECO:0000256" key="2">
    <source>
        <dbReference type="SAM" id="Phobius"/>
    </source>
</evidence>
<keyword evidence="4" id="KW-1185">Reference proteome</keyword>
<dbReference type="AlphaFoldDB" id="A0A433TSG0"/>
<feature type="region of interest" description="Disordered" evidence="1">
    <location>
        <begin position="172"/>
        <end position="344"/>
    </location>
</feature>
<proteinExistence type="predicted"/>
<feature type="compositionally biased region" description="Polar residues" evidence="1">
    <location>
        <begin position="179"/>
        <end position="192"/>
    </location>
</feature>
<dbReference type="STRING" id="188477.A0A433TSG0"/>
<feature type="compositionally biased region" description="Basic and acidic residues" evidence="1">
    <location>
        <begin position="226"/>
        <end position="309"/>
    </location>
</feature>
<feature type="compositionally biased region" description="Acidic residues" evidence="1">
    <location>
        <begin position="325"/>
        <end position="334"/>
    </location>
</feature>
<evidence type="ECO:0000256" key="1">
    <source>
        <dbReference type="SAM" id="MobiDB-lite"/>
    </source>
</evidence>
<dbReference type="EMBL" id="RQTK01000202">
    <property type="protein sequence ID" value="RUS84522.1"/>
    <property type="molecule type" value="Genomic_DNA"/>
</dbReference>
<feature type="transmembrane region" description="Helical" evidence="2">
    <location>
        <begin position="145"/>
        <end position="163"/>
    </location>
</feature>
<dbReference type="OrthoDB" id="6142108at2759"/>
<name>A0A433TSG0_ELYCH</name>
<gene>
    <name evidence="3" type="ORF">EGW08_007691</name>
</gene>
<feature type="compositionally biased region" description="Basic and acidic residues" evidence="1">
    <location>
        <begin position="193"/>
        <end position="209"/>
    </location>
</feature>